<keyword evidence="1" id="KW-0812">Transmembrane</keyword>
<evidence type="ECO:0000256" key="1">
    <source>
        <dbReference type="SAM" id="Phobius"/>
    </source>
</evidence>
<keyword evidence="1" id="KW-0472">Membrane</keyword>
<sequence length="122" mass="13714">MNDDNREKSIIPYAVAFAFIVMIAAYLIPLIINTVFPGIAAGFLFYYVTVWLPIVSVAAPLIFAYLTNRMSVTIFVFSVMLLPYIILPGAGSVFMYLVYVVLAVIFAFVGRFLKELKLEKSR</sequence>
<evidence type="ECO:0000313" key="2">
    <source>
        <dbReference type="EMBL" id="SJZ36714.1"/>
    </source>
</evidence>
<feature type="transmembrane region" description="Helical" evidence="1">
    <location>
        <begin position="12"/>
        <end position="32"/>
    </location>
</feature>
<proteinExistence type="predicted"/>
<dbReference type="AlphaFoldDB" id="A0A1T4K2P2"/>
<dbReference type="EMBL" id="FUXA01000003">
    <property type="protein sequence ID" value="SJZ36714.1"/>
    <property type="molecule type" value="Genomic_DNA"/>
</dbReference>
<dbReference type="Proteomes" id="UP000189857">
    <property type="component" value="Unassembled WGS sequence"/>
</dbReference>
<organism evidence="2 3">
    <name type="scientific">Eubacterium ruminantium</name>
    <dbReference type="NCBI Taxonomy" id="42322"/>
    <lineage>
        <taxon>Bacteria</taxon>
        <taxon>Bacillati</taxon>
        <taxon>Bacillota</taxon>
        <taxon>Clostridia</taxon>
        <taxon>Eubacteriales</taxon>
        <taxon>Eubacteriaceae</taxon>
        <taxon>Eubacterium</taxon>
    </lineage>
</organism>
<reference evidence="2 3" key="1">
    <citation type="submission" date="2017-02" db="EMBL/GenBank/DDBJ databases">
        <authorList>
            <person name="Peterson S.W."/>
        </authorList>
    </citation>
    <scope>NUCLEOTIDE SEQUENCE [LARGE SCALE GENOMIC DNA]</scope>
    <source>
        <strain evidence="2 3">ATCC 17233</strain>
    </source>
</reference>
<keyword evidence="3" id="KW-1185">Reference proteome</keyword>
<protein>
    <submittedName>
        <fullName evidence="2">Uncharacterized protein</fullName>
    </submittedName>
</protein>
<accession>A0A1T4K2P2</accession>
<feature type="transmembrane region" description="Helical" evidence="1">
    <location>
        <begin position="93"/>
        <end position="113"/>
    </location>
</feature>
<feature type="transmembrane region" description="Helical" evidence="1">
    <location>
        <begin position="44"/>
        <end position="63"/>
    </location>
</feature>
<name>A0A1T4K2P2_9FIRM</name>
<gene>
    <name evidence="2" type="ORF">SAMN02745110_00124</name>
</gene>
<keyword evidence="1" id="KW-1133">Transmembrane helix</keyword>
<feature type="transmembrane region" description="Helical" evidence="1">
    <location>
        <begin position="70"/>
        <end position="87"/>
    </location>
</feature>
<dbReference type="RefSeq" id="WP_078785808.1">
    <property type="nucleotide sequence ID" value="NZ_FMTO01000002.1"/>
</dbReference>
<evidence type="ECO:0000313" key="3">
    <source>
        <dbReference type="Proteomes" id="UP000189857"/>
    </source>
</evidence>